<dbReference type="STRING" id="639004.SAMN04488239_12913"/>
<dbReference type="RefSeq" id="WP_093037843.1">
    <property type="nucleotide sequence ID" value="NZ_FMZV01000029.1"/>
</dbReference>
<reference evidence="2" key="1">
    <citation type="submission" date="2016-10" db="EMBL/GenBank/DDBJ databases">
        <authorList>
            <person name="Varghese N."/>
            <person name="Submissions S."/>
        </authorList>
    </citation>
    <scope>NUCLEOTIDE SEQUENCE [LARGE SCALE GENOMIC DNA]</scope>
    <source>
        <strain evidence="2">CGMCC 1.9108</strain>
    </source>
</reference>
<evidence type="ECO:0000313" key="2">
    <source>
        <dbReference type="Proteomes" id="UP000199628"/>
    </source>
</evidence>
<protein>
    <recommendedName>
        <fullName evidence="3">Amidohydrolase family protein</fullName>
    </recommendedName>
</protein>
<name>A0A1G7F2I3_9RHOB</name>
<accession>A0A1G7F2I3</accession>
<evidence type="ECO:0000313" key="1">
    <source>
        <dbReference type="EMBL" id="SDE70154.1"/>
    </source>
</evidence>
<keyword evidence="2" id="KW-1185">Reference proteome</keyword>
<gene>
    <name evidence="1" type="ORF">SAMN04488239_12913</name>
</gene>
<organism evidence="1 2">
    <name type="scientific">Ruegeria marina</name>
    <dbReference type="NCBI Taxonomy" id="639004"/>
    <lineage>
        <taxon>Bacteria</taxon>
        <taxon>Pseudomonadati</taxon>
        <taxon>Pseudomonadota</taxon>
        <taxon>Alphaproteobacteria</taxon>
        <taxon>Rhodobacterales</taxon>
        <taxon>Roseobacteraceae</taxon>
        <taxon>Ruegeria</taxon>
    </lineage>
</organism>
<dbReference type="OrthoDB" id="9796020at2"/>
<evidence type="ECO:0008006" key="3">
    <source>
        <dbReference type="Google" id="ProtNLM"/>
    </source>
</evidence>
<dbReference type="AlphaFoldDB" id="A0A1G7F2I3"/>
<dbReference type="Proteomes" id="UP000199628">
    <property type="component" value="Unassembled WGS sequence"/>
</dbReference>
<sequence>MTSGGRQAGPVLMTADWVFGHREDGHVLLPRCEIVFEDGEILFVGRGFDGDVARRLDYGPALIGPGFIDLDALGDLDTTVLALDNQPGWRKGRVWPDSYMQAGPREMYSPEELR</sequence>
<proteinExistence type="predicted"/>
<dbReference type="EMBL" id="FMZV01000029">
    <property type="protein sequence ID" value="SDE70154.1"/>
    <property type="molecule type" value="Genomic_DNA"/>
</dbReference>